<reference evidence="3 4" key="1">
    <citation type="submission" date="2021-04" db="EMBL/GenBank/DDBJ databases">
        <title>Paenibacillus sp. DLE-14 whole genome sequence.</title>
        <authorList>
            <person name="Ham Y.J."/>
        </authorList>
    </citation>
    <scope>NUCLEOTIDE SEQUENCE [LARGE SCALE GENOMIC DNA]</scope>
    <source>
        <strain evidence="3 4">DLE-14</strain>
    </source>
</reference>
<dbReference type="InterPro" id="IPR039743">
    <property type="entry name" value="6GAL/EXGAL"/>
</dbReference>
<dbReference type="SUPFAM" id="SSF49785">
    <property type="entry name" value="Galactose-binding domain-like"/>
    <property type="match status" value="1"/>
</dbReference>
<dbReference type="InterPro" id="IPR008979">
    <property type="entry name" value="Galactose-bd-like_sf"/>
</dbReference>
<accession>A0ABS5C9N2</accession>
<dbReference type="InterPro" id="IPR000421">
    <property type="entry name" value="FA58C"/>
</dbReference>
<dbReference type="PANTHER" id="PTHR42767">
    <property type="entry name" value="ENDO-BETA-1,6-GALACTANASE"/>
    <property type="match status" value="1"/>
</dbReference>
<dbReference type="InterPro" id="IPR017853">
    <property type="entry name" value="GH"/>
</dbReference>
<keyword evidence="4" id="KW-1185">Reference proteome</keyword>
<dbReference type="EMBL" id="JAGKSP010000002">
    <property type="protein sequence ID" value="MBP3962708.1"/>
    <property type="molecule type" value="Genomic_DNA"/>
</dbReference>
<sequence>MIRQVKKSVIAALLTTLAVSVIAVQPAAAATTVIVDPGIRSLPFGGWGTSLAWSANYTGNWTGKDTLADLLYSTTNTDANPSTMFNIARYNIGGGNDPAYVSSMRVGAAVPGYKATSASAYDWTADANQRWWLQAAKSRVPSADFKADAISYSAPYWMTKSGQSTGNTDPSQDNLLNGYEAQFADYLTEVVKHFRDSWGITFRTLNPMNEANSNYWAAGGKQEGMKVSAGAKQVALINATQSALQTKSLTGTTISGLDETSIAMSHSSLDSLDATAAGAITQFNTHTYSGGDRQGLYQKAVGNGRRLQMSEVTTSSGTHDHSSVSAYLGLASAISTDLKDLAPQEWVYWQALESEAESLAGNGNWGLIHFASDGTQNYWITKKFHVMRQYSNFIRPGYKIIANDDAKTITALDPATGKVSIIVYNDTASAASYTFDLNKFGTVTGSVQAYRTSSTENRATLSTIALSGKTFTTSLPANSVSTFIVQTTGGTSNLVQNPNFETVAGQNIPGWITWGGDYKGTNIDADYTQAGGMSGGSYEAVHWKATAYNVYTSQDISLPNGTYTLKANVRSSGGQSQARMVAKNYGGAELSVNMPATSTYTTVTIPSVPVSDGSVQIGFYSVANGGNWIAFDNVSLTPVNLGLNKTIWGSSQWDANYAPAKANDGDSAGTRWNSASGTSAGEWLQIDFGSSTTFNTVVLKEFDTRITNFKISYWNGSAWVDSATGTTIGASKTVTFAPVTGTSVRLLINSATNTPSIYEFEVYNQ</sequence>
<evidence type="ECO:0000313" key="3">
    <source>
        <dbReference type="EMBL" id="MBP3962708.1"/>
    </source>
</evidence>
<proteinExistence type="predicted"/>
<name>A0ABS5C9N2_9BACL</name>
<dbReference type="Gene3D" id="3.20.20.80">
    <property type="entry name" value="Glycosidases"/>
    <property type="match status" value="1"/>
</dbReference>
<dbReference type="SUPFAM" id="SSF51011">
    <property type="entry name" value="Glycosyl hydrolase domain"/>
    <property type="match status" value="1"/>
</dbReference>
<evidence type="ECO:0000313" key="4">
    <source>
        <dbReference type="Proteomes" id="UP000673394"/>
    </source>
</evidence>
<evidence type="ECO:0000259" key="2">
    <source>
        <dbReference type="PROSITE" id="PS50022"/>
    </source>
</evidence>
<dbReference type="Proteomes" id="UP000673394">
    <property type="component" value="Unassembled WGS sequence"/>
</dbReference>
<evidence type="ECO:0000256" key="1">
    <source>
        <dbReference type="SAM" id="SignalP"/>
    </source>
</evidence>
<dbReference type="RefSeq" id="WP_210657104.1">
    <property type="nucleotide sequence ID" value="NZ_JAGKSP010000002.1"/>
</dbReference>
<dbReference type="InterPro" id="IPR013780">
    <property type="entry name" value="Glyco_hydro_b"/>
</dbReference>
<feature type="chain" id="PRO_5047487496" evidence="1">
    <location>
        <begin position="30"/>
        <end position="765"/>
    </location>
</feature>
<keyword evidence="1" id="KW-0732">Signal</keyword>
<dbReference type="SUPFAM" id="SSF51445">
    <property type="entry name" value="(Trans)glycosidases"/>
    <property type="match status" value="1"/>
</dbReference>
<dbReference type="PANTHER" id="PTHR42767:SF1">
    <property type="entry name" value="ENDO-BETA-1,6-GALACTANASE-LIKE DOMAIN-CONTAINING PROTEIN"/>
    <property type="match status" value="1"/>
</dbReference>
<comment type="caution">
    <text evidence="3">The sequence shown here is derived from an EMBL/GenBank/DDBJ whole genome shotgun (WGS) entry which is preliminary data.</text>
</comment>
<protein>
    <submittedName>
        <fullName evidence="3">Discoidin domain-containing protein</fullName>
    </submittedName>
</protein>
<gene>
    <name evidence="3" type="ORF">I8J30_08325</name>
</gene>
<feature type="domain" description="F5/8 type C" evidence="2">
    <location>
        <begin position="629"/>
        <end position="765"/>
    </location>
</feature>
<dbReference type="Gene3D" id="2.60.40.1180">
    <property type="entry name" value="Golgi alpha-mannosidase II"/>
    <property type="match status" value="1"/>
</dbReference>
<organism evidence="3 4">
    <name type="scientific">Paenibacillus lignilyticus</name>
    <dbReference type="NCBI Taxonomy" id="1172615"/>
    <lineage>
        <taxon>Bacteria</taxon>
        <taxon>Bacillati</taxon>
        <taxon>Bacillota</taxon>
        <taxon>Bacilli</taxon>
        <taxon>Bacillales</taxon>
        <taxon>Paenibacillaceae</taxon>
        <taxon>Paenibacillus</taxon>
    </lineage>
</organism>
<dbReference type="Pfam" id="PF00754">
    <property type="entry name" value="F5_F8_type_C"/>
    <property type="match status" value="1"/>
</dbReference>
<feature type="signal peptide" evidence="1">
    <location>
        <begin position="1"/>
        <end position="29"/>
    </location>
</feature>
<dbReference type="Gene3D" id="2.60.120.260">
    <property type="entry name" value="Galactose-binding domain-like"/>
    <property type="match status" value="2"/>
</dbReference>
<dbReference type="PROSITE" id="PS50022">
    <property type="entry name" value="FA58C_3"/>
    <property type="match status" value="1"/>
</dbReference>